<proteinExistence type="inferred from homology"/>
<keyword evidence="14" id="KW-1185">Reference proteome</keyword>
<dbReference type="GO" id="GO:1903599">
    <property type="term" value="P:positive regulation of autophagy of mitochondrion"/>
    <property type="evidence" value="ECO:0007669"/>
    <property type="project" value="UniProtKB-UniRule"/>
</dbReference>
<dbReference type="Pfam" id="PF04108">
    <property type="entry name" value="ATG17_like"/>
    <property type="match status" value="1"/>
</dbReference>
<reference evidence="13" key="1">
    <citation type="journal article" date="2021" name="Open Biol.">
        <title>Shared evolutionary footprints suggest mitochondrial oxidative damage underlies multiple complex I losses in fungi.</title>
        <authorList>
            <person name="Schikora-Tamarit M.A."/>
            <person name="Marcet-Houben M."/>
            <person name="Nosek J."/>
            <person name="Gabaldon T."/>
        </authorList>
    </citation>
    <scope>NUCLEOTIDE SEQUENCE</scope>
    <source>
        <strain evidence="13">CBS2887</strain>
    </source>
</reference>
<evidence type="ECO:0000256" key="9">
    <source>
        <dbReference type="SAM" id="Coils"/>
    </source>
</evidence>
<comment type="function">
    <text evidence="8">Involved in cytoplasm to vacuole transport (Cvt), pexophagy, mitophagy and nucleophagy. Recruits mitochondria for their selective degradation via autophagy (mitophagy) during starvation. Works as scaffold proteins that recruit ATG proteins to the pre-autophagosome (PAS), the site of vesicle/autophagosome formation. Required for the Cvt vesicles completion.</text>
</comment>
<evidence type="ECO:0000313" key="14">
    <source>
        <dbReference type="Proteomes" id="UP000774326"/>
    </source>
</evidence>
<dbReference type="PANTHER" id="PTHR13222:SF1">
    <property type="entry name" value="RB1-INDUCIBLE COILED-COIL PROTEIN 1"/>
    <property type="match status" value="1"/>
</dbReference>
<protein>
    <recommendedName>
        <fullName evidence="3 8">Autophagy-related protein 11</fullName>
    </recommendedName>
</protein>
<dbReference type="OrthoDB" id="447953at2759"/>
<comment type="similarity">
    <text evidence="2 8">Belongs to the ATG11 family.</text>
</comment>
<comment type="caution">
    <text evidence="13">The sequence shown here is derived from an EMBL/GenBank/DDBJ whole genome shotgun (WGS) entry which is preliminary data.</text>
</comment>
<dbReference type="GO" id="GO:0034727">
    <property type="term" value="P:piecemeal microautophagy of the nucleus"/>
    <property type="evidence" value="ECO:0007669"/>
    <property type="project" value="TreeGrafter"/>
</dbReference>
<dbReference type="GO" id="GO:0000422">
    <property type="term" value="P:autophagy of mitochondrion"/>
    <property type="evidence" value="ECO:0007669"/>
    <property type="project" value="TreeGrafter"/>
</dbReference>
<keyword evidence="6 8" id="KW-0072">Autophagy</keyword>
<feature type="compositionally biased region" description="Polar residues" evidence="10">
    <location>
        <begin position="616"/>
        <end position="629"/>
    </location>
</feature>
<dbReference type="GO" id="GO:0034045">
    <property type="term" value="C:phagophore assembly site membrane"/>
    <property type="evidence" value="ECO:0007669"/>
    <property type="project" value="UniProtKB-SubCell"/>
</dbReference>
<reference evidence="13" key="2">
    <citation type="submission" date="2021-01" db="EMBL/GenBank/DDBJ databases">
        <authorList>
            <person name="Schikora-Tamarit M.A."/>
        </authorList>
    </citation>
    <scope>NUCLEOTIDE SEQUENCE</scope>
    <source>
        <strain evidence="13">CBS2887</strain>
    </source>
</reference>
<feature type="domain" description="Autophagy-related protein 11 C-terminal" evidence="12">
    <location>
        <begin position="1152"/>
        <end position="1266"/>
    </location>
</feature>
<dbReference type="GO" id="GO:0019901">
    <property type="term" value="F:protein kinase binding"/>
    <property type="evidence" value="ECO:0007669"/>
    <property type="project" value="TreeGrafter"/>
</dbReference>
<dbReference type="GO" id="GO:0060090">
    <property type="term" value="F:molecular adaptor activity"/>
    <property type="evidence" value="ECO:0007669"/>
    <property type="project" value="TreeGrafter"/>
</dbReference>
<dbReference type="GO" id="GO:0015031">
    <property type="term" value="P:protein transport"/>
    <property type="evidence" value="ECO:0007669"/>
    <property type="project" value="UniProtKB-KW"/>
</dbReference>
<dbReference type="GO" id="GO:1990316">
    <property type="term" value="C:Atg1/ULK1 kinase complex"/>
    <property type="evidence" value="ECO:0007669"/>
    <property type="project" value="TreeGrafter"/>
</dbReference>
<keyword evidence="5 8" id="KW-0653">Protein transport</keyword>
<feature type="coiled-coil region" evidence="9">
    <location>
        <begin position="913"/>
        <end position="984"/>
    </location>
</feature>
<evidence type="ECO:0000259" key="12">
    <source>
        <dbReference type="Pfam" id="PF10377"/>
    </source>
</evidence>
<evidence type="ECO:0000256" key="5">
    <source>
        <dbReference type="ARBA" id="ARBA00022927"/>
    </source>
</evidence>
<dbReference type="AlphaFoldDB" id="A0A9P8Q208"/>
<dbReference type="InterPro" id="IPR019460">
    <property type="entry name" value="Atg11_C"/>
</dbReference>
<name>A0A9P8Q208_WICPI</name>
<comment type="subunit">
    <text evidence="8">Homodimer.</text>
</comment>
<accession>A0A9P8Q208</accession>
<evidence type="ECO:0000256" key="6">
    <source>
        <dbReference type="ARBA" id="ARBA00023006"/>
    </source>
</evidence>
<keyword evidence="7 9" id="KW-0175">Coiled coil</keyword>
<evidence type="ECO:0000256" key="3">
    <source>
        <dbReference type="ARBA" id="ARBA00013804"/>
    </source>
</evidence>
<dbReference type="PANTHER" id="PTHR13222">
    <property type="entry name" value="RB1-INDUCIBLE COILED-COIL"/>
    <property type="match status" value="1"/>
</dbReference>
<dbReference type="GO" id="GO:0061709">
    <property type="term" value="P:reticulophagy"/>
    <property type="evidence" value="ECO:0007669"/>
    <property type="project" value="TreeGrafter"/>
</dbReference>
<evidence type="ECO:0000256" key="7">
    <source>
        <dbReference type="ARBA" id="ARBA00023054"/>
    </source>
</evidence>
<dbReference type="GO" id="GO:0000045">
    <property type="term" value="P:autophagosome assembly"/>
    <property type="evidence" value="ECO:0007669"/>
    <property type="project" value="UniProtKB-UniRule"/>
</dbReference>
<evidence type="ECO:0000313" key="13">
    <source>
        <dbReference type="EMBL" id="KAH3682523.1"/>
    </source>
</evidence>
<dbReference type="GO" id="GO:0005774">
    <property type="term" value="C:vacuolar membrane"/>
    <property type="evidence" value="ECO:0007669"/>
    <property type="project" value="UniProtKB-SubCell"/>
</dbReference>
<keyword evidence="4 8" id="KW-0813">Transport</keyword>
<sequence length="1278" mass="145390">MSNNKDLITIYNSHSGDSFRVNRHYFVSLEEIKKFCSKQFSIPIQQIFLISPFGLKLKITFLEQLDEVYVFDRNLFSVYNDEQTIRRYIHNKYSIDSLKENLVQPIHSPLEDIDLNRVTHSRNARQLMGLLTTNLGWVSAIQSDTKLFTKRSKDVAAKTLILLKALKVACQYIESYCGDIKNQFDTSVDSVINIQRHSLNLSWGDHLKKLGGVNDINQKPLSDLLNRKELSDVAHESIKLNESLNSSFIAHKSQLKSSRGFREGVDTDLTALEKEIIVYLNALQLDTKVQNVNQLCDKLQSDTKNLLSQSNAVDDISIDLILDSFTTQKSKFVAQIFQQSNELFVTLKKLIDIFNKVQLQTCTFLQRLSQAQADMVTLKESLKDLTSKTESIQSLESKLCLTIDLPLLYGLFLTECLRRDEWSKRVKMLASSTNENFAAFKEKEAKVRSLWLRNYGEVLSLLGIASKGFNGSGMLSIDLNLIEESDSSSESHLKVRVTYDDVIRYVEQLQSLGINTEIVNLLSKNVNEIPSKLAKVKLMDLVSDLESSTTLTAADKDTIKGLKTRIKKLENLLHQKSFQPNVITGPPESKFSAMAKRSVLNTAINGSENEVPGGSKSLTPKSSSNHQAAVDSTQFLKLQDENMHLTTDLKSQRGKLETITEELRSLKQTLSTKEFENQTLLKRLENLQDEKSNDISRLQLELTMVQVDKGNLESELQKKADELDVLHRAHEDDKVSHCEALKKELDSWKIKFEDHEKDLLLLRTDKEKESKLVQLARDELEDVKDQLELMTSEKNVIEGRLSTHVSENKKTSETLKIVRKENQKLKDNLKNANKSGDSFKAERDQLTLKLSDSENQIKQLKDQLGKFKSESAIKDNKINEFKELLSEKDRIITQQSEELATLTSETTELKSTAAKHESKLHEWEDDYEKLLGMKNDLLENMTNREAEFAKEKTAHHEEADLLKARVEELEKQVLTAEAESLANNEHDQDTNTRMDISEKQANTIFQLVIIINSLIIKSRDLSEILFQLYEILCGSLKSLGLLAVRNEETDEISIIRYKGLRKLTDGSALDLPPGVSAGLISQVEQHLLWTQLPDTTELISDLNQDSGSSSGSGSLDSIVETLIENYNLTSFEEKYVNFAAQITNLFPLYPVHIAKRFEEVEVLARKELKDKRKLKLEIQKLKLETENKISVRNFQKGDLVLFLPAGTTNATTEDGPEESSWAAFNDMKDVKFMKKFDPDWDTLESNKVKQWFIGKVLDIEEVDADHGEFQISAQQVEV</sequence>
<organism evidence="13 14">
    <name type="scientific">Wickerhamomyces pijperi</name>
    <name type="common">Yeast</name>
    <name type="synonym">Pichia pijperi</name>
    <dbReference type="NCBI Taxonomy" id="599730"/>
    <lineage>
        <taxon>Eukaryota</taxon>
        <taxon>Fungi</taxon>
        <taxon>Dikarya</taxon>
        <taxon>Ascomycota</taxon>
        <taxon>Saccharomycotina</taxon>
        <taxon>Saccharomycetes</taxon>
        <taxon>Phaffomycetales</taxon>
        <taxon>Wickerhamomycetaceae</taxon>
        <taxon>Wickerhamomyces</taxon>
    </lineage>
</organism>
<dbReference type="Pfam" id="PF10377">
    <property type="entry name" value="ATG11"/>
    <property type="match status" value="1"/>
</dbReference>
<feature type="coiled-coil region" evidence="9">
    <location>
        <begin position="649"/>
        <end position="870"/>
    </location>
</feature>
<evidence type="ECO:0000256" key="1">
    <source>
        <dbReference type="ARBA" id="ARBA00004148"/>
    </source>
</evidence>
<evidence type="ECO:0000259" key="11">
    <source>
        <dbReference type="Pfam" id="PF04108"/>
    </source>
</evidence>
<dbReference type="EMBL" id="JAEUBG010003665">
    <property type="protein sequence ID" value="KAH3682523.1"/>
    <property type="molecule type" value="Genomic_DNA"/>
</dbReference>
<gene>
    <name evidence="13" type="ORF">WICPIJ_006514</name>
</gene>
<keyword evidence="8" id="KW-0926">Vacuole</keyword>
<feature type="region of interest" description="Disordered" evidence="10">
    <location>
        <begin position="604"/>
        <end position="629"/>
    </location>
</feature>
<evidence type="ECO:0000256" key="8">
    <source>
        <dbReference type="RuleBase" id="RU367075"/>
    </source>
</evidence>
<dbReference type="InterPro" id="IPR040040">
    <property type="entry name" value="ATG11"/>
</dbReference>
<dbReference type="InterPro" id="IPR045326">
    <property type="entry name" value="ATG17-like_dom"/>
</dbReference>
<dbReference type="Proteomes" id="UP000774326">
    <property type="component" value="Unassembled WGS sequence"/>
</dbReference>
<evidence type="ECO:0000256" key="2">
    <source>
        <dbReference type="ARBA" id="ARBA00009729"/>
    </source>
</evidence>
<comment type="subcellular location">
    <subcellularLocation>
        <location evidence="8">Preautophagosomal structure membrane</location>
        <topology evidence="8">Peripheral membrane protein</topology>
    </subcellularLocation>
    <subcellularLocation>
        <location evidence="1 8">Vacuole membrane</location>
        <topology evidence="1 8">Peripheral membrane protein</topology>
    </subcellularLocation>
    <text evidence="8">During pexophagy, accumulates in the vacuolar membrane region, where the peroxisomes contact the vacuole.</text>
</comment>
<evidence type="ECO:0000256" key="4">
    <source>
        <dbReference type="ARBA" id="ARBA00022448"/>
    </source>
</evidence>
<dbReference type="GO" id="GO:0034517">
    <property type="term" value="P:ribophagy"/>
    <property type="evidence" value="ECO:0007669"/>
    <property type="project" value="TreeGrafter"/>
</dbReference>
<keyword evidence="8" id="KW-0472">Membrane</keyword>
<feature type="domain" description="Autophagy protein ATG17-like" evidence="11">
    <location>
        <begin position="129"/>
        <end position="459"/>
    </location>
</feature>
<evidence type="ECO:0000256" key="10">
    <source>
        <dbReference type="SAM" id="MobiDB-lite"/>
    </source>
</evidence>